<keyword evidence="3" id="KW-1185">Reference proteome</keyword>
<dbReference type="AlphaFoldDB" id="A0A8K0EKU2"/>
<feature type="region of interest" description="Disordered" evidence="1">
    <location>
        <begin position="125"/>
        <end position="167"/>
    </location>
</feature>
<protein>
    <submittedName>
        <fullName evidence="2">Hypp1427 protein</fullName>
    </submittedName>
</protein>
<feature type="region of interest" description="Disordered" evidence="1">
    <location>
        <begin position="797"/>
        <end position="995"/>
    </location>
</feature>
<feature type="region of interest" description="Disordered" evidence="1">
    <location>
        <begin position="225"/>
        <end position="247"/>
    </location>
</feature>
<sequence length="1026" mass="112301">MRSDGEGTRLALGGQERSLQARLMASEAAMEELRLLRQRQETLVEEAKRKLPQELIRPGGYINSSIDKLRNAVDHLKRTDSDLVGALHTLNTQILQLKLAEAEDTDGENGLMSASCRSMSSSAVSIPSFTSSSRTSTLIDLPDSRRSSGFFDASSPSPPPTPDIASPEKLHHYEEVDGRVTAGWPHETSRELGSVTNSQFYNRHSFGEPESDSVVSNDAKQSYFSSGMMPVQSQSTREEQKKDDSLSRRFKLAFRPRSKSGLSVCYPYPSPMHAIAIQSDMFVPADSESVVEEEHSSVDVRSDHNQSTNPPAVGSDAQVVSLTGVPADDKFVKAPPSGKSVGLHRPISTPPDISRVWGGQVPWTKNSEQTTVEPVDIPDYENIFSAYSELPGNDIAPCPRRHSFAGSHVTKKHVDDAIPTYENLSDIDNEYGDYVTLTPEDLPQISQAAGTRPASDVHSESPPDSGVKPVPAASETVSRSEVHQERKAPRKPKPTPRQSLLKKASPTVTPPSPQPRAEPQSDSCDVNVKQTPVGETSSNKTTSQENTASKTAQPGPALLIASLIADGKVQGLTDVRPVPSKEKGKSPLTKIVGKYSPRKQTQTEPKSSSTTSIEKRTLQEKTKSEHNNPHRKEQPQPDSNSAKTVRMKFRAPPGVDIRPRHCNDKVENSHVRSAKAPSEPNSNRTESRERTTAASSVNSKPRQLKSEGRNSPCRKLQFQHDSNRISTQPREGQVPYGAEISANRGSAQASTRRMSKDAPLPQTAAPPLYVSRTDLKCPAPMSRTDLKCPAPMECHLGQQPIVSRGVATDLRKSFPNSRPEQGGVPHGHRYRPHGDLRQQLASHNPGYAKKDDSSRRYKRHDSHKDSRKSQSDKRARRHTTAVNSPALIPPMSGLVDHRSRQSHSSTSLNGHPVSKFPSNAPHKHRVPHAFSRGVRGLKKAGQSRSTSRLYDYDTSVLGSSSDESSSSDSEIRRSDSESDTESSDEGGLVLAEAKWPAVVGTATRRRLSSQDSLSRMFPSCHLVTEL</sequence>
<feature type="compositionally biased region" description="Polar residues" evidence="1">
    <location>
        <begin position="225"/>
        <end position="235"/>
    </location>
</feature>
<dbReference type="EMBL" id="OV696687">
    <property type="protein sequence ID" value="CAH1254875.1"/>
    <property type="molecule type" value="Genomic_DNA"/>
</dbReference>
<feature type="compositionally biased region" description="Low complexity" evidence="1">
    <location>
        <begin position="125"/>
        <end position="137"/>
    </location>
</feature>
<accession>A0A8K0EKU2</accession>
<feature type="region of interest" description="Disordered" evidence="1">
    <location>
        <begin position="571"/>
        <end position="767"/>
    </location>
</feature>
<evidence type="ECO:0000256" key="1">
    <source>
        <dbReference type="SAM" id="MobiDB-lite"/>
    </source>
</evidence>
<evidence type="ECO:0000313" key="3">
    <source>
        <dbReference type="Proteomes" id="UP000838412"/>
    </source>
</evidence>
<dbReference type="OrthoDB" id="10034387at2759"/>
<proteinExistence type="predicted"/>
<feature type="compositionally biased region" description="Basic and acidic residues" evidence="1">
    <location>
        <begin position="613"/>
        <end position="635"/>
    </location>
</feature>
<feature type="compositionally biased region" description="Polar residues" evidence="1">
    <location>
        <begin position="692"/>
        <end position="701"/>
    </location>
</feature>
<feature type="compositionally biased region" description="Polar residues" evidence="1">
    <location>
        <begin position="520"/>
        <end position="552"/>
    </location>
</feature>
<feature type="compositionally biased region" description="Basic and acidic residues" evidence="1">
    <location>
        <begin position="862"/>
        <end position="873"/>
    </location>
</feature>
<feature type="compositionally biased region" description="Basic and acidic residues" evidence="1">
    <location>
        <begin position="236"/>
        <end position="247"/>
    </location>
</feature>
<feature type="compositionally biased region" description="Low complexity" evidence="1">
    <location>
        <begin position="959"/>
        <end position="968"/>
    </location>
</feature>
<feature type="compositionally biased region" description="Polar residues" evidence="1">
    <location>
        <begin position="598"/>
        <end position="612"/>
    </location>
</feature>
<feature type="compositionally biased region" description="Polar residues" evidence="1">
    <location>
        <begin position="743"/>
        <end position="752"/>
    </location>
</feature>
<gene>
    <name evidence="2" type="primary">Hypp1427</name>
    <name evidence="2" type="ORF">BLAG_LOCUS14116</name>
</gene>
<feature type="compositionally biased region" description="Basic and acidic residues" evidence="1">
    <location>
        <begin position="657"/>
        <end position="670"/>
    </location>
</feature>
<organism evidence="2 3">
    <name type="scientific">Branchiostoma lanceolatum</name>
    <name type="common">Common lancelet</name>
    <name type="synonym">Amphioxus lanceolatum</name>
    <dbReference type="NCBI Taxonomy" id="7740"/>
    <lineage>
        <taxon>Eukaryota</taxon>
        <taxon>Metazoa</taxon>
        <taxon>Chordata</taxon>
        <taxon>Cephalochordata</taxon>
        <taxon>Leptocardii</taxon>
        <taxon>Amphioxiformes</taxon>
        <taxon>Branchiostomatidae</taxon>
        <taxon>Branchiostoma</taxon>
    </lineage>
</organism>
<name>A0A8K0EKU2_BRALA</name>
<reference evidence="2" key="1">
    <citation type="submission" date="2022-01" db="EMBL/GenBank/DDBJ databases">
        <authorList>
            <person name="Braso-Vives M."/>
        </authorList>
    </citation>
    <scope>NUCLEOTIDE SEQUENCE</scope>
</reference>
<feature type="compositionally biased region" description="Basic and acidic residues" evidence="1">
    <location>
        <begin position="478"/>
        <end position="487"/>
    </location>
</feature>
<feature type="compositionally biased region" description="Basic and acidic residues" evidence="1">
    <location>
        <begin position="292"/>
        <end position="304"/>
    </location>
</feature>
<feature type="region of interest" description="Disordered" evidence="1">
    <location>
        <begin position="447"/>
        <end position="554"/>
    </location>
</feature>
<feature type="region of interest" description="Disordered" evidence="1">
    <location>
        <begin position="328"/>
        <end position="347"/>
    </location>
</feature>
<dbReference type="Proteomes" id="UP000838412">
    <property type="component" value="Chromosome 2"/>
</dbReference>
<feature type="region of interest" description="Disordered" evidence="1">
    <location>
        <begin position="288"/>
        <end position="316"/>
    </location>
</feature>
<evidence type="ECO:0000313" key="2">
    <source>
        <dbReference type="EMBL" id="CAH1254875.1"/>
    </source>
</evidence>